<dbReference type="InterPro" id="IPR014480">
    <property type="entry name" value="Mannan-1_6-alpha_mannosidase"/>
</dbReference>
<feature type="chain" id="PRO_5040298264" description="Mannan endo-1,6-alpha-mannosidase" evidence="10">
    <location>
        <begin position="20"/>
        <end position="455"/>
    </location>
</feature>
<accession>A0A9Q3C683</accession>
<dbReference type="EMBL" id="AVOT02005518">
    <property type="protein sequence ID" value="MBW0479279.1"/>
    <property type="molecule type" value="Genomic_DNA"/>
</dbReference>
<feature type="signal peptide" evidence="10">
    <location>
        <begin position="1"/>
        <end position="19"/>
    </location>
</feature>
<protein>
    <recommendedName>
        <fullName evidence="3 8">Mannan endo-1,6-alpha-mannosidase</fullName>
        <ecNumber evidence="3 8">3.2.1.101</ecNumber>
    </recommendedName>
</protein>
<dbReference type="GO" id="GO:0008496">
    <property type="term" value="F:mannan endo-1,6-alpha-mannosidase activity"/>
    <property type="evidence" value="ECO:0007669"/>
    <property type="project" value="UniProtKB-UniRule"/>
</dbReference>
<gene>
    <name evidence="11" type="ORF">O181_018994</name>
</gene>
<proteinExistence type="inferred from homology"/>
<evidence type="ECO:0000256" key="3">
    <source>
        <dbReference type="ARBA" id="ARBA00012350"/>
    </source>
</evidence>
<comment type="similarity">
    <text evidence="2 8">Belongs to the glycosyl hydrolase 76 family.</text>
</comment>
<reference evidence="11" key="1">
    <citation type="submission" date="2021-03" db="EMBL/GenBank/DDBJ databases">
        <title>Draft genome sequence of rust myrtle Austropuccinia psidii MF-1, a brazilian biotype.</title>
        <authorList>
            <person name="Quecine M.C."/>
            <person name="Pachon D.M.R."/>
            <person name="Bonatelli M.L."/>
            <person name="Correr F.H."/>
            <person name="Franceschini L.M."/>
            <person name="Leite T.F."/>
            <person name="Margarido G.R.A."/>
            <person name="Almeida C.A."/>
            <person name="Ferrarezi J.A."/>
            <person name="Labate C.A."/>
        </authorList>
    </citation>
    <scope>NUCLEOTIDE SEQUENCE</scope>
    <source>
        <strain evidence="11">MF-1</strain>
    </source>
</reference>
<dbReference type="AlphaFoldDB" id="A0A9Q3C683"/>
<dbReference type="InterPro" id="IPR008928">
    <property type="entry name" value="6-hairpin_glycosidase_sf"/>
</dbReference>
<feature type="compositionally biased region" description="Polar residues" evidence="9">
    <location>
        <begin position="404"/>
        <end position="420"/>
    </location>
</feature>
<dbReference type="InterPro" id="IPR005198">
    <property type="entry name" value="Glyco_hydro_76"/>
</dbReference>
<comment type="catalytic activity">
    <reaction evidence="1 8">
        <text>Random hydrolysis of (1-&gt;6)-alpha-D-mannosidic linkages in unbranched (1-&gt;6)-mannans.</text>
        <dbReference type="EC" id="3.2.1.101"/>
    </reaction>
</comment>
<sequence length="455" mass="50685">MRLIYSIITNPLFIFAAQAASYSPALDPTNTNQLQKATSQALKNLLTYYTPNAGGVFDQSLTPWHESGMIWGMFMDYLKYTGDRQFLNLVTGALANASYNTAHDFLGGAQTKLAEKFLGRWNDDILWHSQVFVGGAEILGPTSEMPGAKSDWISLAVKTYEQVRSQTDGKCGGGIYWSRARDNPSGNYKSVITQLEFVSQGARNFLLTHDVQAFARSKVVLEWVISSSVGNSKIGILFDGLEADNCTKVTKKNWSYNYGQLLGSLAWMFKATKDEKYLDLTVPYFEYATQRFSPKSNFGVIAELCEKAKKKCNRDQQGFKAVYVRNLAYLYRETNNNTMRKAIKNMIDATLHAMVQRSCDKDWNCGGNWTQDKQPVKYVRSQHVSAALLVASLGIYTSKDVQGRNGSVASTSSPINGGLNSSESSEDEQSSAAFTEVLGKKWIAIRMFFILLLCS</sequence>
<dbReference type="GO" id="GO:0016052">
    <property type="term" value="P:carbohydrate catabolic process"/>
    <property type="evidence" value="ECO:0007669"/>
    <property type="project" value="InterPro"/>
</dbReference>
<evidence type="ECO:0000256" key="2">
    <source>
        <dbReference type="ARBA" id="ARBA00009699"/>
    </source>
</evidence>
<comment type="caution">
    <text evidence="11">The sequence shown here is derived from an EMBL/GenBank/DDBJ whole genome shotgun (WGS) entry which is preliminary data.</text>
</comment>
<dbReference type="PANTHER" id="PTHR12145:SF36">
    <property type="entry name" value="MANNAN ENDO-1,6-ALPHA-MANNOSIDASE DCW1"/>
    <property type="match status" value="1"/>
</dbReference>
<evidence type="ECO:0000256" key="4">
    <source>
        <dbReference type="ARBA" id="ARBA00022729"/>
    </source>
</evidence>
<dbReference type="Pfam" id="PF03663">
    <property type="entry name" value="Glyco_hydro_76"/>
    <property type="match status" value="1"/>
</dbReference>
<feature type="region of interest" description="Disordered" evidence="9">
    <location>
        <begin position="403"/>
        <end position="427"/>
    </location>
</feature>
<dbReference type="PIRSF" id="PIRSF016302">
    <property type="entry name" value="Man_a_manosd"/>
    <property type="match status" value="1"/>
</dbReference>
<dbReference type="OrthoDB" id="9984024at2759"/>
<dbReference type="GO" id="GO:0009272">
    <property type="term" value="P:fungal-type cell wall biogenesis"/>
    <property type="evidence" value="ECO:0007669"/>
    <property type="project" value="TreeGrafter"/>
</dbReference>
<evidence type="ECO:0000256" key="5">
    <source>
        <dbReference type="ARBA" id="ARBA00022801"/>
    </source>
</evidence>
<evidence type="ECO:0000256" key="7">
    <source>
        <dbReference type="ARBA" id="ARBA00023295"/>
    </source>
</evidence>
<dbReference type="Proteomes" id="UP000765509">
    <property type="component" value="Unassembled WGS sequence"/>
</dbReference>
<dbReference type="EC" id="3.2.1.101" evidence="3 8"/>
<evidence type="ECO:0000256" key="9">
    <source>
        <dbReference type="SAM" id="MobiDB-lite"/>
    </source>
</evidence>
<evidence type="ECO:0000256" key="10">
    <source>
        <dbReference type="SAM" id="SignalP"/>
    </source>
</evidence>
<dbReference type="Gene3D" id="1.50.10.20">
    <property type="match status" value="1"/>
</dbReference>
<keyword evidence="5 8" id="KW-0378">Hydrolase</keyword>
<keyword evidence="6" id="KW-0325">Glycoprotein</keyword>
<organism evidence="11 12">
    <name type="scientific">Austropuccinia psidii MF-1</name>
    <dbReference type="NCBI Taxonomy" id="1389203"/>
    <lineage>
        <taxon>Eukaryota</taxon>
        <taxon>Fungi</taxon>
        <taxon>Dikarya</taxon>
        <taxon>Basidiomycota</taxon>
        <taxon>Pucciniomycotina</taxon>
        <taxon>Pucciniomycetes</taxon>
        <taxon>Pucciniales</taxon>
        <taxon>Sphaerophragmiaceae</taxon>
        <taxon>Austropuccinia</taxon>
    </lineage>
</organism>
<keyword evidence="7 8" id="KW-0326">Glycosidase</keyword>
<evidence type="ECO:0000313" key="11">
    <source>
        <dbReference type="EMBL" id="MBW0479279.1"/>
    </source>
</evidence>
<dbReference type="SUPFAM" id="SSF48208">
    <property type="entry name" value="Six-hairpin glycosidases"/>
    <property type="match status" value="1"/>
</dbReference>
<keyword evidence="4 10" id="KW-0732">Signal</keyword>
<keyword evidence="12" id="KW-1185">Reference proteome</keyword>
<evidence type="ECO:0000313" key="12">
    <source>
        <dbReference type="Proteomes" id="UP000765509"/>
    </source>
</evidence>
<name>A0A9Q3C683_9BASI</name>
<dbReference type="PANTHER" id="PTHR12145">
    <property type="entry name" value="MANNAN ENDO-1,6-ALPHA-MANNOSIDASE DCW1"/>
    <property type="match status" value="1"/>
</dbReference>
<evidence type="ECO:0000256" key="8">
    <source>
        <dbReference type="PIRNR" id="PIRNR016302"/>
    </source>
</evidence>
<evidence type="ECO:0000256" key="1">
    <source>
        <dbReference type="ARBA" id="ARBA00001452"/>
    </source>
</evidence>
<evidence type="ECO:0000256" key="6">
    <source>
        <dbReference type="ARBA" id="ARBA00023180"/>
    </source>
</evidence>